<evidence type="ECO:0000313" key="8">
    <source>
        <dbReference type="Proteomes" id="UP000027215"/>
    </source>
</evidence>
<dbReference type="GO" id="GO:0016020">
    <property type="term" value="C:membrane"/>
    <property type="evidence" value="ECO:0007669"/>
    <property type="project" value="TreeGrafter"/>
</dbReference>
<feature type="domain" description="AB hydrolase-1" evidence="6">
    <location>
        <begin position="10"/>
        <end position="239"/>
    </location>
</feature>
<proteinExistence type="inferred from homology"/>
<dbReference type="GO" id="GO:0090499">
    <property type="term" value="F:pimelyl-[acyl-carrier protein] methyl ester esterase activity"/>
    <property type="evidence" value="ECO:0007669"/>
    <property type="project" value="UniProtKB-EC"/>
</dbReference>
<dbReference type="GO" id="GO:0009102">
    <property type="term" value="P:biotin biosynthetic process"/>
    <property type="evidence" value="ECO:0007669"/>
    <property type="project" value="UniProtKB-UniRule"/>
</dbReference>
<evidence type="ECO:0000256" key="4">
    <source>
        <dbReference type="ARBA" id="ARBA00022801"/>
    </source>
</evidence>
<dbReference type="Pfam" id="PF00561">
    <property type="entry name" value="Abhydrolase_1"/>
    <property type="match status" value="1"/>
</dbReference>
<dbReference type="PATRIC" id="fig|155920.8.peg.1023"/>
<feature type="binding site" evidence="5">
    <location>
        <begin position="78"/>
        <end position="79"/>
    </location>
    <ligand>
        <name>substrate</name>
    </ligand>
</feature>
<comment type="function">
    <text evidence="5">The physiological role of BioH is to remove the methyl group introduced by BioC when the pimeloyl moiety is complete. It allows to synthesize pimeloyl-ACP via the fatty acid synthetic pathway through the hydrolysis of the ester bonds of pimeloyl-ACP esters.</text>
</comment>
<comment type="subunit">
    <text evidence="5">Monomer.</text>
</comment>
<dbReference type="PANTHER" id="PTHR43798:SF31">
    <property type="entry name" value="AB HYDROLASE SUPERFAMILY PROTEIN YCLE"/>
    <property type="match status" value="1"/>
</dbReference>
<dbReference type="AlphaFoldDB" id="A0A060H9S7"/>
<dbReference type="Proteomes" id="UP000027215">
    <property type="component" value="Chromosome"/>
</dbReference>
<feature type="binding site" evidence="5">
    <location>
        <position position="18"/>
    </location>
    <ligand>
        <name>substrate</name>
    </ligand>
</feature>
<evidence type="ECO:0000256" key="3">
    <source>
        <dbReference type="ARBA" id="ARBA00022756"/>
    </source>
</evidence>
<feature type="binding site" evidence="5">
    <location>
        <position position="233"/>
    </location>
    <ligand>
        <name>substrate</name>
    </ligand>
</feature>
<dbReference type="EMBL" id="CP006696">
    <property type="protein sequence ID" value="AIC09687.1"/>
    <property type="molecule type" value="Genomic_DNA"/>
</dbReference>
<evidence type="ECO:0000256" key="2">
    <source>
        <dbReference type="ARBA" id="ARBA00022490"/>
    </source>
</evidence>
<protein>
    <recommendedName>
        <fullName evidence="5">Pimeloyl-[acyl-carrier protein] methyl ester esterase</fullName>
        <ecNumber evidence="5">3.1.1.85</ecNumber>
    </recommendedName>
    <alternativeName>
        <fullName evidence="5">Biotin synthesis protein BioH</fullName>
    </alternativeName>
    <alternativeName>
        <fullName evidence="5">Carboxylesterase BioH</fullName>
    </alternativeName>
</protein>
<organism evidence="7 8">
    <name type="scientific">Xylella fastidiosa subsp. sandyi Ann-1</name>
    <dbReference type="NCBI Taxonomy" id="155920"/>
    <lineage>
        <taxon>Bacteria</taxon>
        <taxon>Pseudomonadati</taxon>
        <taxon>Pseudomonadota</taxon>
        <taxon>Gammaproteobacteria</taxon>
        <taxon>Lysobacterales</taxon>
        <taxon>Lysobacteraceae</taxon>
        <taxon>Xylella</taxon>
    </lineage>
</organism>
<dbReference type="HOGENOM" id="CLU_020336_12_2_6"/>
<comment type="subcellular location">
    <subcellularLocation>
        <location evidence="5">Cytoplasm</location>
    </subcellularLocation>
</comment>
<dbReference type="Gene3D" id="3.40.50.1820">
    <property type="entry name" value="alpha/beta hydrolase"/>
    <property type="match status" value="1"/>
</dbReference>
<dbReference type="KEGG" id="xfs:D934_04245"/>
<keyword evidence="1 5" id="KW-0719">Serine esterase</keyword>
<evidence type="ECO:0000256" key="5">
    <source>
        <dbReference type="HAMAP-Rule" id="MF_01260"/>
    </source>
</evidence>
<name>A0A060H9S7_XYLFS</name>
<dbReference type="InterPro" id="IPR010076">
    <property type="entry name" value="BioH"/>
</dbReference>
<feature type="active site" description="Nucleophile" evidence="5">
    <location>
        <position position="78"/>
    </location>
</feature>
<feature type="binding site" evidence="5">
    <location>
        <begin position="139"/>
        <end position="143"/>
    </location>
    <ligand>
        <name>substrate</name>
    </ligand>
</feature>
<evidence type="ECO:0000259" key="6">
    <source>
        <dbReference type="Pfam" id="PF00561"/>
    </source>
</evidence>
<feature type="active site" evidence="5">
    <location>
        <position position="233"/>
    </location>
</feature>
<feature type="active site" evidence="5">
    <location>
        <position position="203"/>
    </location>
</feature>
<dbReference type="RefSeq" id="WP_020851975.1">
    <property type="nucleotide sequence ID" value="NZ_CP006696.1"/>
</dbReference>
<evidence type="ECO:0000256" key="1">
    <source>
        <dbReference type="ARBA" id="ARBA00022487"/>
    </source>
</evidence>
<reference evidence="7 8" key="1">
    <citation type="submission" date="2013-08" db="EMBL/GenBank/DDBJ databases">
        <authorList>
            <person name="Stouthamer R."/>
            <person name="Nunney L."/>
        </authorList>
    </citation>
    <scope>NUCLEOTIDE SEQUENCE [LARGE SCALE GENOMIC DNA]</scope>
    <source>
        <strain evidence="8">ann-1</strain>
    </source>
</reference>
<dbReference type="UniPathway" id="UPA00078"/>
<sequence length="255" mass="27567">MYIEVTGYGPALVLIHGWAMHSGVFAPLVEQLRPHHTLYLVDLPGHGYNHTTPTPLALPQVVHAIAAATPPAVWLGWSLGGLFALHAAATLPQVRGLIMLAATPCFVRCEDWPHAVEVSIFTQFAQDLKQNYTETINRFLALDTLGSTHAQSELRQLRKILNARHTPNTATLQAGLELLAHTDLRRALIDLTPPSLWIAGQRDRLVPAASIQAATALAPSAQTELLTITGGGHAPFLSHANQMTAALQHFIATLP</sequence>
<dbReference type="NCBIfam" id="TIGR01738">
    <property type="entry name" value="bioH"/>
    <property type="match status" value="1"/>
</dbReference>
<dbReference type="SUPFAM" id="SSF53474">
    <property type="entry name" value="alpha/beta-Hydrolases"/>
    <property type="match status" value="1"/>
</dbReference>
<keyword evidence="2 5" id="KW-0963">Cytoplasm</keyword>
<dbReference type="PANTHER" id="PTHR43798">
    <property type="entry name" value="MONOACYLGLYCEROL LIPASE"/>
    <property type="match status" value="1"/>
</dbReference>
<keyword evidence="3 5" id="KW-0093">Biotin biosynthesis</keyword>
<dbReference type="EC" id="3.1.1.85" evidence="5"/>
<comment type="pathway">
    <text evidence="5">Cofactor biosynthesis; biotin biosynthesis.</text>
</comment>
<gene>
    <name evidence="5" type="primary">bioH</name>
    <name evidence="7" type="ORF">D934_04245</name>
</gene>
<dbReference type="HAMAP" id="MF_01260">
    <property type="entry name" value="Carboxylester"/>
    <property type="match status" value="1"/>
</dbReference>
<accession>A0A060H9S7</accession>
<comment type="similarity">
    <text evidence="5">Belongs to the AB hydrolase superfamily. Carboxylesterase BioH family.</text>
</comment>
<dbReference type="InterPro" id="IPR000073">
    <property type="entry name" value="AB_hydrolase_1"/>
</dbReference>
<keyword evidence="4 5" id="KW-0378">Hydrolase</keyword>
<evidence type="ECO:0000313" key="7">
    <source>
        <dbReference type="EMBL" id="AIC09687.1"/>
    </source>
</evidence>
<dbReference type="InterPro" id="IPR029058">
    <property type="entry name" value="AB_hydrolase_fold"/>
</dbReference>
<comment type="catalytic activity">
    <reaction evidence="5">
        <text>6-carboxyhexanoyl-[ACP] methyl ester + H2O = 6-carboxyhexanoyl-[ACP] + methanol + H(+)</text>
        <dbReference type="Rhea" id="RHEA:42700"/>
        <dbReference type="Rhea" id="RHEA-COMP:9955"/>
        <dbReference type="Rhea" id="RHEA-COMP:10186"/>
        <dbReference type="ChEBI" id="CHEBI:15377"/>
        <dbReference type="ChEBI" id="CHEBI:15378"/>
        <dbReference type="ChEBI" id="CHEBI:17790"/>
        <dbReference type="ChEBI" id="CHEBI:78846"/>
        <dbReference type="ChEBI" id="CHEBI:82735"/>
        <dbReference type="EC" id="3.1.1.85"/>
    </reaction>
</comment>
<dbReference type="GO" id="GO:0005737">
    <property type="term" value="C:cytoplasm"/>
    <property type="evidence" value="ECO:0007669"/>
    <property type="project" value="UniProtKB-SubCell"/>
</dbReference>
<dbReference type="InterPro" id="IPR050266">
    <property type="entry name" value="AB_hydrolase_sf"/>
</dbReference>